<dbReference type="STRING" id="1850517.A8708_21570"/>
<comment type="caution">
    <text evidence="1">The sequence shown here is derived from an EMBL/GenBank/DDBJ whole genome shotgun (WGS) entry which is preliminary data.</text>
</comment>
<evidence type="ECO:0000313" key="2">
    <source>
        <dbReference type="Proteomes" id="UP000078454"/>
    </source>
</evidence>
<accession>A0A198A8D3</accession>
<dbReference type="SUPFAM" id="SSF55961">
    <property type="entry name" value="Bet v1-like"/>
    <property type="match status" value="1"/>
</dbReference>
<dbReference type="Proteomes" id="UP000078454">
    <property type="component" value="Unassembled WGS sequence"/>
</dbReference>
<keyword evidence="2" id="KW-1185">Reference proteome</keyword>
<evidence type="ECO:0000313" key="1">
    <source>
        <dbReference type="EMBL" id="OAS17365.1"/>
    </source>
</evidence>
<dbReference type="Gene3D" id="3.30.530.20">
    <property type="match status" value="1"/>
</dbReference>
<dbReference type="AlphaFoldDB" id="A0A198A8D3"/>
<dbReference type="OrthoDB" id="1364128at2"/>
<gene>
    <name evidence="1" type="ORF">A8708_21570</name>
</gene>
<dbReference type="RefSeq" id="WP_068665795.1">
    <property type="nucleotide sequence ID" value="NZ_LYPB01000072.1"/>
</dbReference>
<name>A0A198A8D3_9BACL</name>
<dbReference type="InterPro" id="IPR023393">
    <property type="entry name" value="START-like_dom_sf"/>
</dbReference>
<dbReference type="CDD" id="cd07821">
    <property type="entry name" value="PYR_PYL_RCAR_like"/>
    <property type="match status" value="1"/>
</dbReference>
<reference evidence="1 2" key="1">
    <citation type="submission" date="2016-05" db="EMBL/GenBank/DDBJ databases">
        <title>Paenibacillus sp. 1ZS3-15 nov., isolated from the rhizosphere soil.</title>
        <authorList>
            <person name="Zhang X.X."/>
            <person name="Zhang J."/>
        </authorList>
    </citation>
    <scope>NUCLEOTIDE SEQUENCE [LARGE SCALE GENOMIC DNA]</scope>
    <source>
        <strain evidence="1 2">1ZS3-15</strain>
    </source>
</reference>
<protein>
    <submittedName>
        <fullName evidence="1">Polyketide cyclase</fullName>
    </submittedName>
</protein>
<dbReference type="EMBL" id="LYPB01000072">
    <property type="protein sequence ID" value="OAS17365.1"/>
    <property type="molecule type" value="Genomic_DNA"/>
</dbReference>
<sequence>MTTIRKEIALNVSPEHVWDAVKDVGAFHLRLVPGYTENTLLEGNVRTLILPNGDSVRELIVAVDDNERRMVFAVKEGRMPLLHHNASFQVFPNETNSSTLVWTTDFLPEELGKMIQDQVDRVSEVMKHTIEAAAKKESQHSD</sequence>
<dbReference type="Pfam" id="PF10604">
    <property type="entry name" value="Polyketide_cyc2"/>
    <property type="match status" value="1"/>
</dbReference>
<organism evidence="1 2">
    <name type="scientific">Paenibacillus oryzisoli</name>
    <dbReference type="NCBI Taxonomy" id="1850517"/>
    <lineage>
        <taxon>Bacteria</taxon>
        <taxon>Bacillati</taxon>
        <taxon>Bacillota</taxon>
        <taxon>Bacilli</taxon>
        <taxon>Bacillales</taxon>
        <taxon>Paenibacillaceae</taxon>
        <taxon>Paenibacillus</taxon>
    </lineage>
</organism>
<proteinExistence type="predicted"/>
<dbReference type="InterPro" id="IPR019587">
    <property type="entry name" value="Polyketide_cyclase/dehydratase"/>
</dbReference>